<name>A0A0D2MJL3_HYPSF</name>
<keyword evidence="4" id="KW-1185">Reference proteome</keyword>
<keyword evidence="1" id="KW-0175">Coiled coil</keyword>
<evidence type="ECO:0000256" key="2">
    <source>
        <dbReference type="SAM" id="MobiDB-lite"/>
    </source>
</evidence>
<feature type="coiled-coil region" evidence="1">
    <location>
        <begin position="247"/>
        <end position="297"/>
    </location>
</feature>
<reference evidence="4" key="1">
    <citation type="submission" date="2014-04" db="EMBL/GenBank/DDBJ databases">
        <title>Evolutionary Origins and Diversification of the Mycorrhizal Mutualists.</title>
        <authorList>
            <consortium name="DOE Joint Genome Institute"/>
            <consortium name="Mycorrhizal Genomics Consortium"/>
            <person name="Kohler A."/>
            <person name="Kuo A."/>
            <person name="Nagy L.G."/>
            <person name="Floudas D."/>
            <person name="Copeland A."/>
            <person name="Barry K.W."/>
            <person name="Cichocki N."/>
            <person name="Veneault-Fourrey C."/>
            <person name="LaButti K."/>
            <person name="Lindquist E.A."/>
            <person name="Lipzen A."/>
            <person name="Lundell T."/>
            <person name="Morin E."/>
            <person name="Murat C."/>
            <person name="Riley R."/>
            <person name="Ohm R."/>
            <person name="Sun H."/>
            <person name="Tunlid A."/>
            <person name="Henrissat B."/>
            <person name="Grigoriev I.V."/>
            <person name="Hibbett D.S."/>
            <person name="Martin F."/>
        </authorList>
    </citation>
    <scope>NUCLEOTIDE SEQUENCE [LARGE SCALE GENOMIC DNA]</scope>
    <source>
        <strain evidence="4">FD-334 SS-4</strain>
    </source>
</reference>
<evidence type="ECO:0000313" key="4">
    <source>
        <dbReference type="Proteomes" id="UP000054270"/>
    </source>
</evidence>
<protein>
    <submittedName>
        <fullName evidence="3">Uncharacterized protein</fullName>
    </submittedName>
</protein>
<evidence type="ECO:0000256" key="1">
    <source>
        <dbReference type="SAM" id="Coils"/>
    </source>
</evidence>
<feature type="compositionally biased region" description="Low complexity" evidence="2">
    <location>
        <begin position="199"/>
        <end position="209"/>
    </location>
</feature>
<organism evidence="3 4">
    <name type="scientific">Hypholoma sublateritium (strain FD-334 SS-4)</name>
    <dbReference type="NCBI Taxonomy" id="945553"/>
    <lineage>
        <taxon>Eukaryota</taxon>
        <taxon>Fungi</taxon>
        <taxon>Dikarya</taxon>
        <taxon>Basidiomycota</taxon>
        <taxon>Agaricomycotina</taxon>
        <taxon>Agaricomycetes</taxon>
        <taxon>Agaricomycetidae</taxon>
        <taxon>Agaricales</taxon>
        <taxon>Agaricineae</taxon>
        <taxon>Strophariaceae</taxon>
        <taxon>Hypholoma</taxon>
    </lineage>
</organism>
<dbReference type="OrthoDB" id="3182376at2759"/>
<dbReference type="AlphaFoldDB" id="A0A0D2MJL3"/>
<feature type="region of interest" description="Disordered" evidence="2">
    <location>
        <begin position="179"/>
        <end position="209"/>
    </location>
</feature>
<sequence>MTSSYSLANWSKDPRKGLRIMDWVDSHAREREVLFTPPGIKRGPNTLTKIECSRRAAQAIFSDAYGVNTNANRPVVKNPPYTDRLVNDYIRTLRRRYQNFNRKIGPVASNMRFEDVQDGTLLRQMIEKLMKNELPEWARLHVYWRTMGYFNQFCGTTPMPASSTVHVRARVPLPTRMNKSRMQTARPTNRRHTTKVDGTSRTTRSSRTNSTPEYIVIEDTPPPEGFAVDQIDVELVEKSKPMITTARNNYSLKQLKLQIQLKKLETESQVKRDAAEIQKLQIEAESRRQKLDMARQLIAAFTAQAGNSS</sequence>
<evidence type="ECO:0000313" key="3">
    <source>
        <dbReference type="EMBL" id="KJA23888.1"/>
    </source>
</evidence>
<proteinExistence type="predicted"/>
<dbReference type="STRING" id="945553.A0A0D2MJL3"/>
<gene>
    <name evidence="3" type="ORF">HYPSUDRAFT_214918</name>
</gene>
<dbReference type="EMBL" id="KN817540">
    <property type="protein sequence ID" value="KJA23888.1"/>
    <property type="molecule type" value="Genomic_DNA"/>
</dbReference>
<dbReference type="Proteomes" id="UP000054270">
    <property type="component" value="Unassembled WGS sequence"/>
</dbReference>
<accession>A0A0D2MJL3</accession>